<dbReference type="PRINTS" id="PR00789">
    <property type="entry name" value="OSIALOPTASE"/>
</dbReference>
<keyword evidence="7" id="KW-0496">Mitochondrion</keyword>
<evidence type="ECO:0000256" key="2">
    <source>
        <dbReference type="ARBA" id="ARBA00022679"/>
    </source>
</evidence>
<keyword evidence="3 7" id="KW-0819">tRNA processing</keyword>
<dbReference type="Pfam" id="PF00814">
    <property type="entry name" value="TsaD"/>
    <property type="match status" value="1"/>
</dbReference>
<dbReference type="InterPro" id="IPR017861">
    <property type="entry name" value="KAE1/TsaD"/>
</dbReference>
<dbReference type="NCBIfam" id="TIGR00329">
    <property type="entry name" value="gcp_kae1"/>
    <property type="match status" value="1"/>
</dbReference>
<comment type="similarity">
    <text evidence="7">Belongs to the KAE1 / TsaD family.</text>
</comment>
<evidence type="ECO:0000256" key="1">
    <source>
        <dbReference type="ARBA" id="ARBA00012156"/>
    </source>
</evidence>
<dbReference type="PANTHER" id="PTHR11735">
    <property type="entry name" value="TRNA N6-ADENOSINE THREONYLCARBAMOYLTRANSFERASE"/>
    <property type="match status" value="1"/>
</dbReference>
<dbReference type="PANTHER" id="PTHR11735:SF6">
    <property type="entry name" value="TRNA N6-ADENOSINE THREONYLCARBAMOYLTRANSFERASE, MITOCHONDRIAL"/>
    <property type="match status" value="1"/>
</dbReference>
<comment type="subunit">
    <text evidence="7">Homodimer.</text>
</comment>
<dbReference type="EC" id="2.3.1.234" evidence="1"/>
<keyword evidence="4 7" id="KW-0479">Metal-binding</keyword>
<accession>A0AAX4H771</accession>
<comment type="cofactor">
    <cofactor evidence="7">
        <name>a divalent metal cation</name>
        <dbReference type="ChEBI" id="CHEBI:60240"/>
    </cofactor>
    <text evidence="7">Binds 1 divalent metal cation per subunit.</text>
</comment>
<proteinExistence type="inferred from homology"/>
<keyword evidence="5 7" id="KW-0012">Acyltransferase</keyword>
<protein>
    <recommendedName>
        <fullName evidence="1">N(6)-L-threonylcarbamoyladenine synthase</fullName>
        <ecNumber evidence="1">2.3.1.234</ecNumber>
    </recommendedName>
</protein>
<evidence type="ECO:0000256" key="4">
    <source>
        <dbReference type="ARBA" id="ARBA00022723"/>
    </source>
</evidence>
<comment type="catalytic activity">
    <reaction evidence="6 7">
        <text>L-threonylcarbamoyladenylate + adenosine(37) in tRNA = N(6)-L-threonylcarbamoyladenosine(37) in tRNA + AMP + H(+)</text>
        <dbReference type="Rhea" id="RHEA:37059"/>
        <dbReference type="Rhea" id="RHEA-COMP:10162"/>
        <dbReference type="Rhea" id="RHEA-COMP:10163"/>
        <dbReference type="ChEBI" id="CHEBI:15378"/>
        <dbReference type="ChEBI" id="CHEBI:73682"/>
        <dbReference type="ChEBI" id="CHEBI:74411"/>
        <dbReference type="ChEBI" id="CHEBI:74418"/>
        <dbReference type="ChEBI" id="CHEBI:456215"/>
        <dbReference type="EC" id="2.3.1.234"/>
    </reaction>
</comment>
<name>A0AAX4H771_9ASCO</name>
<sequence>MYASAGKTLRSSKLCSWRYGTFVRRYRVLAFESSCDDTCVALLEKETPQSEVRVIAEIKETLNSANAGGVIPLDAVHFHQKTVAGVVRRLGAEHNFGASNPPDLICATRGPGMVGCLSSTLQFAKGLAVAWDRPLVGVHHMLGHLLAATLPSKDPSRTQNEFGRPEYPFLSLLCSGGHTMIVLLTSLENHEVIINTIDIAAGDALDKSARCLGLTGNMIGPELERLVEEIAPERRALYKTIRTDGKNSRYPMKLTKPMTSPKHLRIPEKVEFSFSSFPSCVDSFVKSREMDSDLKDFTAYKIQEVLFDHIIHRINIAFTKYGGPQGSGGKFEGVKDFVCSGGVAANKVLRHKLQTELKSSQPLRFHFPDLALCTDNASMIGNAGIEIFEKLRLKSDLEILAIKKWPMNDLLSVGGWQDVDDKEYREVTKYQRK</sequence>
<dbReference type="GO" id="GO:0072670">
    <property type="term" value="P:mitochondrial tRNA threonylcarbamoyladenosine modification"/>
    <property type="evidence" value="ECO:0007669"/>
    <property type="project" value="TreeGrafter"/>
</dbReference>
<reference evidence="9 10" key="1">
    <citation type="submission" date="2023-10" db="EMBL/GenBank/DDBJ databases">
        <title>Draft Genome Sequence of Candida saopaulonensis from a very Premature Infant with Sepsis.</title>
        <authorList>
            <person name="Ning Y."/>
            <person name="Dai R."/>
            <person name="Xiao M."/>
            <person name="Xu Y."/>
            <person name="Yan Q."/>
            <person name="Zhang L."/>
        </authorList>
    </citation>
    <scope>NUCLEOTIDE SEQUENCE [LARGE SCALE GENOMIC DNA]</scope>
    <source>
        <strain evidence="9 10">19XY460</strain>
    </source>
</reference>
<organism evidence="9 10">
    <name type="scientific">Australozyma saopauloensis</name>
    <dbReference type="NCBI Taxonomy" id="291208"/>
    <lineage>
        <taxon>Eukaryota</taxon>
        <taxon>Fungi</taxon>
        <taxon>Dikarya</taxon>
        <taxon>Ascomycota</taxon>
        <taxon>Saccharomycotina</taxon>
        <taxon>Pichiomycetes</taxon>
        <taxon>Metschnikowiaceae</taxon>
        <taxon>Australozyma</taxon>
    </lineage>
</organism>
<evidence type="ECO:0000256" key="5">
    <source>
        <dbReference type="ARBA" id="ARBA00023315"/>
    </source>
</evidence>
<dbReference type="Gene3D" id="3.30.420.40">
    <property type="match status" value="2"/>
</dbReference>
<comment type="function">
    <text evidence="7">Required for the formation of a threonylcarbamoyl group on adenosine at position 37 (t(6)A37) in mitochondrial tRNAs that read codons beginning with adenine. Probably involved in the transfer of the threonylcarbamoyl moiety of threonylcarbamoyl-AMP (TC-AMP) to the N6 group of A37. Involved in mitochondrial genome maintenance.</text>
</comment>
<evidence type="ECO:0000259" key="8">
    <source>
        <dbReference type="Pfam" id="PF00814"/>
    </source>
</evidence>
<comment type="subcellular location">
    <subcellularLocation>
        <location evidence="7">Mitochondrion</location>
    </subcellularLocation>
</comment>
<keyword evidence="2 7" id="KW-0808">Transferase</keyword>
<dbReference type="EMBL" id="CP138894">
    <property type="protein sequence ID" value="WPK23595.1"/>
    <property type="molecule type" value="Genomic_DNA"/>
</dbReference>
<feature type="domain" description="Gcp-like" evidence="8">
    <location>
        <begin position="56"/>
        <end position="381"/>
    </location>
</feature>
<dbReference type="InterPro" id="IPR043129">
    <property type="entry name" value="ATPase_NBD"/>
</dbReference>
<dbReference type="GO" id="GO:0046872">
    <property type="term" value="F:metal ion binding"/>
    <property type="evidence" value="ECO:0007669"/>
    <property type="project" value="UniProtKB-KW"/>
</dbReference>
<dbReference type="GO" id="GO:0061711">
    <property type="term" value="F:tRNA N(6)-L-threonylcarbamoyladenine synthase activity"/>
    <property type="evidence" value="ECO:0007669"/>
    <property type="project" value="UniProtKB-EC"/>
</dbReference>
<gene>
    <name evidence="7" type="primary">QRI7</name>
    <name evidence="9" type="ORF">PUMCH_000836</name>
</gene>
<dbReference type="SUPFAM" id="SSF53067">
    <property type="entry name" value="Actin-like ATPase domain"/>
    <property type="match status" value="2"/>
</dbReference>
<dbReference type="HAMAP" id="MF_01445">
    <property type="entry name" value="TsaD"/>
    <property type="match status" value="1"/>
</dbReference>
<dbReference type="Proteomes" id="UP001338582">
    <property type="component" value="Chromosome 1"/>
</dbReference>
<dbReference type="PROSITE" id="PS01016">
    <property type="entry name" value="GLYCOPROTEASE"/>
    <property type="match status" value="1"/>
</dbReference>
<evidence type="ECO:0000256" key="6">
    <source>
        <dbReference type="ARBA" id="ARBA00048117"/>
    </source>
</evidence>
<dbReference type="InterPro" id="IPR017860">
    <property type="entry name" value="Peptidase_M22_CS"/>
</dbReference>
<dbReference type="InterPro" id="IPR000905">
    <property type="entry name" value="Gcp-like_dom"/>
</dbReference>
<evidence type="ECO:0000256" key="3">
    <source>
        <dbReference type="ARBA" id="ARBA00022694"/>
    </source>
</evidence>
<evidence type="ECO:0000313" key="10">
    <source>
        <dbReference type="Proteomes" id="UP001338582"/>
    </source>
</evidence>
<evidence type="ECO:0000256" key="7">
    <source>
        <dbReference type="HAMAP-Rule" id="MF_03179"/>
    </source>
</evidence>
<dbReference type="AlphaFoldDB" id="A0AAX4H771"/>
<dbReference type="GO" id="GO:0005739">
    <property type="term" value="C:mitochondrion"/>
    <property type="evidence" value="ECO:0007669"/>
    <property type="project" value="UniProtKB-SubCell"/>
</dbReference>
<keyword evidence="10" id="KW-1185">Reference proteome</keyword>
<dbReference type="InterPro" id="IPR022450">
    <property type="entry name" value="TsaD"/>
</dbReference>
<evidence type="ECO:0000313" key="9">
    <source>
        <dbReference type="EMBL" id="WPK23595.1"/>
    </source>
</evidence>